<accession>A0ACC0KCR0</accession>
<evidence type="ECO:0000313" key="1">
    <source>
        <dbReference type="EMBL" id="KAI8434262.1"/>
    </source>
</evidence>
<proteinExistence type="predicted"/>
<organism evidence="1 2">
    <name type="scientific">Choristoneura fumiferana</name>
    <name type="common">Spruce budworm moth</name>
    <name type="synonym">Archips fumiferana</name>
    <dbReference type="NCBI Taxonomy" id="7141"/>
    <lineage>
        <taxon>Eukaryota</taxon>
        <taxon>Metazoa</taxon>
        <taxon>Ecdysozoa</taxon>
        <taxon>Arthropoda</taxon>
        <taxon>Hexapoda</taxon>
        <taxon>Insecta</taxon>
        <taxon>Pterygota</taxon>
        <taxon>Neoptera</taxon>
        <taxon>Endopterygota</taxon>
        <taxon>Lepidoptera</taxon>
        <taxon>Glossata</taxon>
        <taxon>Ditrysia</taxon>
        <taxon>Tortricoidea</taxon>
        <taxon>Tortricidae</taxon>
        <taxon>Tortricinae</taxon>
        <taxon>Choristoneura</taxon>
    </lineage>
</organism>
<name>A0ACC0KCR0_CHOFU</name>
<keyword evidence="2" id="KW-1185">Reference proteome</keyword>
<comment type="caution">
    <text evidence="1">The sequence shown here is derived from an EMBL/GenBank/DDBJ whole genome shotgun (WGS) entry which is preliminary data.</text>
</comment>
<protein>
    <submittedName>
        <fullName evidence="1">Uncharacterized protein</fullName>
    </submittedName>
</protein>
<evidence type="ECO:0000313" key="2">
    <source>
        <dbReference type="Proteomes" id="UP001064048"/>
    </source>
</evidence>
<reference evidence="1 2" key="1">
    <citation type="journal article" date="2022" name="Genome Biol. Evol.">
        <title>The Spruce Budworm Genome: Reconstructing the Evolutionary History of Antifreeze Proteins.</title>
        <authorList>
            <person name="Beliveau C."/>
            <person name="Gagne P."/>
            <person name="Picq S."/>
            <person name="Vernygora O."/>
            <person name="Keeling C.I."/>
            <person name="Pinkney K."/>
            <person name="Doucet D."/>
            <person name="Wen F."/>
            <person name="Johnston J.S."/>
            <person name="Maaroufi H."/>
            <person name="Boyle B."/>
            <person name="Laroche J."/>
            <person name="Dewar K."/>
            <person name="Juretic N."/>
            <person name="Blackburn G."/>
            <person name="Nisole A."/>
            <person name="Brunet B."/>
            <person name="Brandao M."/>
            <person name="Lumley L."/>
            <person name="Duan J."/>
            <person name="Quan G."/>
            <person name="Lucarotti C.J."/>
            <person name="Roe A.D."/>
            <person name="Sperling F.A.H."/>
            <person name="Levesque R.C."/>
            <person name="Cusson M."/>
        </authorList>
    </citation>
    <scope>NUCLEOTIDE SEQUENCE [LARGE SCALE GENOMIC DNA]</scope>
    <source>
        <strain evidence="1">Glfc:IPQL:Cfum</strain>
    </source>
</reference>
<sequence length="201" mass="23061">MKPPKQIDFYQLVSLNVNSLKWFGLWFYIPYPTLSVQFWLHVFVRVASGIVVFTIPPMGQMAYLVKLLLSGKYEILSLASSVNLMMTESLASIKLADLLFRRDLLSKLIDQVIKGDFPRTEAHSHILQHVHVVIVPGLNGFHALPVKMDLVLIDINDPESIYFECACLYQVRDRGGCEKAQDRSEWRALREAYVQQWTSFG</sequence>
<dbReference type="Proteomes" id="UP001064048">
    <property type="component" value="Chromosome 21"/>
</dbReference>
<dbReference type="EMBL" id="CM046121">
    <property type="protein sequence ID" value="KAI8434262.1"/>
    <property type="molecule type" value="Genomic_DNA"/>
</dbReference>
<gene>
    <name evidence="1" type="ORF">MSG28_012356</name>
</gene>